<keyword evidence="9" id="KW-0289">Folate biosynthesis</keyword>
<evidence type="ECO:0000313" key="15">
    <source>
        <dbReference type="Proteomes" id="UP000824014"/>
    </source>
</evidence>
<organism evidence="14 15">
    <name type="scientific">Candidatus Tidjanibacter faecipullorum</name>
    <dbReference type="NCBI Taxonomy" id="2838766"/>
    <lineage>
        <taxon>Bacteria</taxon>
        <taxon>Pseudomonadati</taxon>
        <taxon>Bacteroidota</taxon>
        <taxon>Bacteroidia</taxon>
        <taxon>Bacteroidales</taxon>
        <taxon>Rikenellaceae</taxon>
        <taxon>Tidjanibacter</taxon>
    </lineage>
</organism>
<comment type="similarity">
    <text evidence="2">Belongs to the HPPK family.</text>
</comment>
<evidence type="ECO:0000256" key="7">
    <source>
        <dbReference type="ARBA" id="ARBA00022777"/>
    </source>
</evidence>
<comment type="pathway">
    <text evidence="1">Cofactor biosynthesis; tetrahydrofolate biosynthesis; 2-amino-4-hydroxy-6-hydroxymethyl-7,8-dihydropteridine diphosphate from 7,8-dihydroneopterin triphosphate: step 4/4.</text>
</comment>
<evidence type="ECO:0000256" key="11">
    <source>
        <dbReference type="ARBA" id="ARBA00029766"/>
    </source>
</evidence>
<dbReference type="EC" id="2.7.6.3" evidence="3"/>
<comment type="caution">
    <text evidence="14">The sequence shown here is derived from an EMBL/GenBank/DDBJ whole genome shotgun (WGS) entry which is preliminary data.</text>
</comment>
<dbReference type="PANTHER" id="PTHR43071">
    <property type="entry name" value="2-AMINO-4-HYDROXY-6-HYDROXYMETHYLDIHYDROPTERIDINE PYROPHOSPHOKINASE"/>
    <property type="match status" value="1"/>
</dbReference>
<evidence type="ECO:0000256" key="12">
    <source>
        <dbReference type="ARBA" id="ARBA00033413"/>
    </source>
</evidence>
<reference evidence="14" key="1">
    <citation type="journal article" date="2021" name="PeerJ">
        <title>Extensive microbial diversity within the chicken gut microbiome revealed by metagenomics and culture.</title>
        <authorList>
            <person name="Gilroy R."/>
            <person name="Ravi A."/>
            <person name="Getino M."/>
            <person name="Pursley I."/>
            <person name="Horton D.L."/>
            <person name="Alikhan N.F."/>
            <person name="Baker D."/>
            <person name="Gharbi K."/>
            <person name="Hall N."/>
            <person name="Watson M."/>
            <person name="Adriaenssens E.M."/>
            <person name="Foster-Nyarko E."/>
            <person name="Jarju S."/>
            <person name="Secka A."/>
            <person name="Antonio M."/>
            <person name="Oren A."/>
            <person name="Chaudhuri R.R."/>
            <person name="La Ragione R."/>
            <person name="Hildebrand F."/>
            <person name="Pallen M.J."/>
        </authorList>
    </citation>
    <scope>NUCLEOTIDE SEQUENCE</scope>
    <source>
        <strain evidence="14">ChiHjej11B10-19426</strain>
    </source>
</reference>
<evidence type="ECO:0000259" key="13">
    <source>
        <dbReference type="PROSITE" id="PS00794"/>
    </source>
</evidence>
<proteinExistence type="inferred from homology"/>
<evidence type="ECO:0000256" key="1">
    <source>
        <dbReference type="ARBA" id="ARBA00005051"/>
    </source>
</evidence>
<dbReference type="InterPro" id="IPR000550">
    <property type="entry name" value="Hppk"/>
</dbReference>
<accession>A0A9D2ILQ6</accession>
<keyword evidence="5 14" id="KW-0808">Transferase</keyword>
<dbReference type="Gene3D" id="3.30.70.560">
    <property type="entry name" value="7,8-Dihydro-6-hydroxymethylpterin-pyrophosphokinase HPPK"/>
    <property type="match status" value="1"/>
</dbReference>
<evidence type="ECO:0000256" key="9">
    <source>
        <dbReference type="ARBA" id="ARBA00022909"/>
    </source>
</evidence>
<dbReference type="PANTHER" id="PTHR43071:SF1">
    <property type="entry name" value="2-AMINO-4-HYDROXY-6-HYDROXYMETHYLDIHYDROPTERIDINE PYROPHOSPHOKINASE"/>
    <property type="match status" value="1"/>
</dbReference>
<evidence type="ECO:0000256" key="6">
    <source>
        <dbReference type="ARBA" id="ARBA00022741"/>
    </source>
</evidence>
<dbReference type="Proteomes" id="UP000824014">
    <property type="component" value="Unassembled WGS sequence"/>
</dbReference>
<evidence type="ECO:0000256" key="5">
    <source>
        <dbReference type="ARBA" id="ARBA00022679"/>
    </source>
</evidence>
<dbReference type="AlphaFoldDB" id="A0A9D2ILQ6"/>
<evidence type="ECO:0000256" key="8">
    <source>
        <dbReference type="ARBA" id="ARBA00022840"/>
    </source>
</evidence>
<dbReference type="InterPro" id="IPR035907">
    <property type="entry name" value="Hppk_sf"/>
</dbReference>
<evidence type="ECO:0000256" key="2">
    <source>
        <dbReference type="ARBA" id="ARBA00005810"/>
    </source>
</evidence>
<dbReference type="Pfam" id="PF01288">
    <property type="entry name" value="HPPK"/>
    <property type="match status" value="1"/>
</dbReference>
<keyword evidence="6" id="KW-0547">Nucleotide-binding</keyword>
<dbReference type="GO" id="GO:0005524">
    <property type="term" value="F:ATP binding"/>
    <property type="evidence" value="ECO:0007669"/>
    <property type="project" value="UniProtKB-KW"/>
</dbReference>
<protein>
    <recommendedName>
        <fullName evidence="4">2-amino-4-hydroxy-6-hydroxymethyldihydropteridine pyrophosphokinase</fullName>
        <ecNumber evidence="3">2.7.6.3</ecNumber>
    </recommendedName>
    <alternativeName>
        <fullName evidence="11">6-hydroxymethyl-7,8-dihydropterin pyrophosphokinase</fullName>
    </alternativeName>
    <alternativeName>
        <fullName evidence="12">7,8-dihydro-6-hydroxymethylpterin-pyrophosphokinase</fullName>
    </alternativeName>
</protein>
<name>A0A9D2ILQ6_9BACT</name>
<dbReference type="CDD" id="cd00483">
    <property type="entry name" value="HPPK"/>
    <property type="match status" value="1"/>
</dbReference>
<evidence type="ECO:0000256" key="10">
    <source>
        <dbReference type="ARBA" id="ARBA00029409"/>
    </source>
</evidence>
<keyword evidence="7" id="KW-0418">Kinase</keyword>
<dbReference type="PROSITE" id="PS00794">
    <property type="entry name" value="HPPK"/>
    <property type="match status" value="1"/>
</dbReference>
<dbReference type="NCBIfam" id="TIGR01498">
    <property type="entry name" value="folK"/>
    <property type="match status" value="1"/>
</dbReference>
<dbReference type="EMBL" id="DXCC01000020">
    <property type="protein sequence ID" value="HIZ15511.1"/>
    <property type="molecule type" value="Genomic_DNA"/>
</dbReference>
<evidence type="ECO:0000313" key="14">
    <source>
        <dbReference type="EMBL" id="HIZ15511.1"/>
    </source>
</evidence>
<sequence length="166" mass="18865">MARAILVMGGNVGEMKPRLRQAQHLINDRIGIVLHCSHVYESKAWGFDGDDFKNQAMVVDTDLTPEELLAAVQEIERDLGRDREAEARDKARSGQRYASRAMDVDIIFYDDLVVDTPDLKLPHPLMQERDFVLAPLCEIAPNKVHPVLGRTVEQLRAELHGRQENR</sequence>
<evidence type="ECO:0000256" key="4">
    <source>
        <dbReference type="ARBA" id="ARBA00016218"/>
    </source>
</evidence>
<dbReference type="GO" id="GO:0046656">
    <property type="term" value="P:folic acid biosynthetic process"/>
    <property type="evidence" value="ECO:0007669"/>
    <property type="project" value="UniProtKB-KW"/>
</dbReference>
<keyword evidence="8" id="KW-0067">ATP-binding</keyword>
<gene>
    <name evidence="14" type="primary">folK</name>
    <name evidence="14" type="ORF">H9816_06335</name>
</gene>
<comment type="function">
    <text evidence="10">Catalyzes the transfer of pyrophosphate from adenosine triphosphate (ATP) to 6-hydroxymethyl-7,8-dihydropterin, an enzymatic step in folate biosynthesis pathway.</text>
</comment>
<evidence type="ECO:0000256" key="3">
    <source>
        <dbReference type="ARBA" id="ARBA00013253"/>
    </source>
</evidence>
<dbReference type="GO" id="GO:0016301">
    <property type="term" value="F:kinase activity"/>
    <property type="evidence" value="ECO:0007669"/>
    <property type="project" value="UniProtKB-KW"/>
</dbReference>
<feature type="domain" description="7,8-dihydro-6-hydroxymethylpterin-pyrophosphokinase" evidence="13">
    <location>
        <begin position="96"/>
        <end position="107"/>
    </location>
</feature>
<reference evidence="14" key="2">
    <citation type="submission" date="2021-04" db="EMBL/GenBank/DDBJ databases">
        <authorList>
            <person name="Gilroy R."/>
        </authorList>
    </citation>
    <scope>NUCLEOTIDE SEQUENCE</scope>
    <source>
        <strain evidence="14">ChiHjej11B10-19426</strain>
    </source>
</reference>
<dbReference type="SUPFAM" id="SSF55083">
    <property type="entry name" value="6-hydroxymethyl-7,8-dihydropterin pyrophosphokinase, HPPK"/>
    <property type="match status" value="1"/>
</dbReference>
<dbReference type="GO" id="GO:0003848">
    <property type="term" value="F:2-amino-4-hydroxy-6-hydroxymethyldihydropteridine diphosphokinase activity"/>
    <property type="evidence" value="ECO:0007669"/>
    <property type="project" value="UniProtKB-EC"/>
</dbReference>